<dbReference type="SMART" id="SM00271">
    <property type="entry name" value="DnaJ"/>
    <property type="match status" value="1"/>
</dbReference>
<protein>
    <recommendedName>
        <fullName evidence="4">J domain-containing protein</fullName>
    </recommendedName>
</protein>
<comment type="subcellular location">
    <subcellularLocation>
        <location evidence="1">Endoplasmic reticulum</location>
    </subcellularLocation>
</comment>
<reference evidence="5 6" key="1">
    <citation type="submission" date="2024-04" db="EMBL/GenBank/DDBJ databases">
        <title>Tritrichomonas musculus Genome.</title>
        <authorList>
            <person name="Alves-Ferreira E."/>
            <person name="Grigg M."/>
            <person name="Lorenzi H."/>
            <person name="Galac M."/>
        </authorList>
    </citation>
    <scope>NUCLEOTIDE SEQUENCE [LARGE SCALE GENOMIC DNA]</scope>
    <source>
        <strain evidence="5 6">EAF2021</strain>
    </source>
</reference>
<accession>A0ABR2KX91</accession>
<evidence type="ECO:0000256" key="1">
    <source>
        <dbReference type="ARBA" id="ARBA00004240"/>
    </source>
</evidence>
<dbReference type="InterPro" id="IPR051727">
    <property type="entry name" value="DnaJ_C3_Co-chaperones"/>
</dbReference>
<dbReference type="PANTHER" id="PTHR44140">
    <property type="entry name" value="LD25575P"/>
    <property type="match status" value="1"/>
</dbReference>
<dbReference type="CDD" id="cd06257">
    <property type="entry name" value="DnaJ"/>
    <property type="match status" value="1"/>
</dbReference>
<dbReference type="PROSITE" id="PS50076">
    <property type="entry name" value="DNAJ_2"/>
    <property type="match status" value="1"/>
</dbReference>
<sequence length="496" mass="58023">MIGTDQINSQMLFILLHIPLTYFVKKSPLHKVQQQVGFRQYKEAKELLNQMINESKNVNFELLNLRAKCNLNLNIIEQCVFDVNTILNLNSTDAEKKEALSTLTQLYIKTGELEKAEKYANLSNSSVLIQNVKELQDMNQQFETFYQLKQLKEASSVLDKILEYSPLNDNLILNRTEIAWNQKDYNSYNKYGSDFEIKYPKDSKIVFRRGIILMCNGSISSSISKFKQSLQMRNPPLICSSSLKLADKISNLLKIIEDAYTNNNTRLLKNSINELNSSSLKFCTKDDKLTQQVYLSEVRLMRLNLQIDDAFEYLNQLISKYPKSREFQFEKADIDLSLHNYDAAIETYKSIQKDFYLDQINIEKAQEKINHANLLKRKSFYIDYYAFLGLNRDRCLQYTTQNVKDAYKKVVRHWHPDRFSDPDKKKEAEKIMKHINSAYDVLTNQKLKDLYDKGVDPYNPTDEKPVQFSDQLEAFFASADLYDEKREGPLRIQIEI</sequence>
<name>A0ABR2KX91_9EUKA</name>
<keyword evidence="6" id="KW-1185">Reference proteome</keyword>
<feature type="domain" description="J" evidence="4">
    <location>
        <begin position="383"/>
        <end position="455"/>
    </location>
</feature>
<dbReference type="Gene3D" id="1.10.287.110">
    <property type="entry name" value="DnaJ domain"/>
    <property type="match status" value="1"/>
</dbReference>
<dbReference type="SUPFAM" id="SSF48452">
    <property type="entry name" value="TPR-like"/>
    <property type="match status" value="2"/>
</dbReference>
<evidence type="ECO:0000313" key="5">
    <source>
        <dbReference type="EMBL" id="KAK8895736.1"/>
    </source>
</evidence>
<dbReference type="InterPro" id="IPR011990">
    <property type="entry name" value="TPR-like_helical_dom_sf"/>
</dbReference>
<gene>
    <name evidence="5" type="ORF">M9Y10_013620</name>
</gene>
<dbReference type="InterPro" id="IPR001623">
    <property type="entry name" value="DnaJ_domain"/>
</dbReference>
<dbReference type="EMBL" id="JAPFFF010000002">
    <property type="protein sequence ID" value="KAK8895736.1"/>
    <property type="molecule type" value="Genomic_DNA"/>
</dbReference>
<dbReference type="Pfam" id="PF00226">
    <property type="entry name" value="DnaJ"/>
    <property type="match status" value="1"/>
</dbReference>
<evidence type="ECO:0000256" key="2">
    <source>
        <dbReference type="ARBA" id="ARBA00022729"/>
    </source>
</evidence>
<keyword evidence="3" id="KW-0256">Endoplasmic reticulum</keyword>
<proteinExistence type="predicted"/>
<evidence type="ECO:0000313" key="6">
    <source>
        <dbReference type="Proteomes" id="UP001470230"/>
    </source>
</evidence>
<comment type="caution">
    <text evidence="5">The sequence shown here is derived from an EMBL/GenBank/DDBJ whole genome shotgun (WGS) entry which is preliminary data.</text>
</comment>
<evidence type="ECO:0000259" key="4">
    <source>
        <dbReference type="PROSITE" id="PS50076"/>
    </source>
</evidence>
<dbReference type="Gene3D" id="1.25.40.10">
    <property type="entry name" value="Tetratricopeptide repeat domain"/>
    <property type="match status" value="1"/>
</dbReference>
<dbReference type="SUPFAM" id="SSF46565">
    <property type="entry name" value="Chaperone J-domain"/>
    <property type="match status" value="1"/>
</dbReference>
<dbReference type="InterPro" id="IPR036869">
    <property type="entry name" value="J_dom_sf"/>
</dbReference>
<dbReference type="PANTHER" id="PTHR44140:SF2">
    <property type="entry name" value="LD25575P"/>
    <property type="match status" value="1"/>
</dbReference>
<keyword evidence="2" id="KW-0732">Signal</keyword>
<evidence type="ECO:0000256" key="3">
    <source>
        <dbReference type="ARBA" id="ARBA00022824"/>
    </source>
</evidence>
<organism evidence="5 6">
    <name type="scientific">Tritrichomonas musculus</name>
    <dbReference type="NCBI Taxonomy" id="1915356"/>
    <lineage>
        <taxon>Eukaryota</taxon>
        <taxon>Metamonada</taxon>
        <taxon>Parabasalia</taxon>
        <taxon>Tritrichomonadida</taxon>
        <taxon>Tritrichomonadidae</taxon>
        <taxon>Tritrichomonas</taxon>
    </lineage>
</organism>
<dbReference type="Proteomes" id="UP001470230">
    <property type="component" value="Unassembled WGS sequence"/>
</dbReference>